<feature type="transmembrane region" description="Helical" evidence="2">
    <location>
        <begin position="275"/>
        <end position="298"/>
    </location>
</feature>
<gene>
    <name evidence="5" type="ORF">ACFQ1T_09325</name>
</gene>
<feature type="domain" description="DUF2231" evidence="4">
    <location>
        <begin position="237"/>
        <end position="376"/>
    </location>
</feature>
<dbReference type="Gene3D" id="1.20.210.10">
    <property type="entry name" value="Cytochrome c oxidase-like, subunit I domain"/>
    <property type="match status" value="1"/>
</dbReference>
<sequence>MKFPTLKRVRLASLYQYLLCLAMTLALGISASFAEESSAPYQSTFEDYKATNSDNQTDWTSLDSSIADQGHQMSGMQHSSDQPMNHEAMGHSISHGDTHASHDSKSQIPPMDHGNMKGMDHHSMPGMDHSKMHDMNSQAEDMGGSMASMDHKSSSPEMSGHIHDHAMMNHAGMDHHAMQNMNHSEGDSEEVVSTPHEHGNAVGELAEEDHSSHIHEPSEAAKPVAPSEHTGFQIIPNLHPAVVHFPIALTMVAFILGLAARLFRQSASSTALAAAGYYALMLAGVSAVAAVGFGWLAFNSTMNHDDAGHAAMLLHRAWAIPTAVGLVLLAIWHSLKSRQDSPMSIPVLVCLAGLSLSVAATAWLGGEVVYRHGIGVLSLPASGGHHHAGHHHGEAIDSAIPSQDSHSDHQHESSEGSAHEH</sequence>
<feature type="compositionally biased region" description="Basic and acidic residues" evidence="1">
    <location>
        <begin position="94"/>
        <end position="105"/>
    </location>
</feature>
<protein>
    <submittedName>
        <fullName evidence="5">DUF2231 domain-containing protein</fullName>
    </submittedName>
</protein>
<evidence type="ECO:0000256" key="2">
    <source>
        <dbReference type="SAM" id="Phobius"/>
    </source>
</evidence>
<feature type="transmembrane region" description="Helical" evidence="2">
    <location>
        <begin position="318"/>
        <end position="335"/>
    </location>
</feature>
<feature type="compositionally biased region" description="Polar residues" evidence="1">
    <location>
        <begin position="70"/>
        <end position="83"/>
    </location>
</feature>
<feature type="signal peptide" evidence="3">
    <location>
        <begin position="1"/>
        <end position="34"/>
    </location>
</feature>
<feature type="compositionally biased region" description="Basic and acidic residues" evidence="1">
    <location>
        <begin position="405"/>
        <end position="421"/>
    </location>
</feature>
<dbReference type="InterPro" id="IPR036927">
    <property type="entry name" value="Cyt_c_oxase-like_su1_sf"/>
</dbReference>
<reference evidence="6" key="1">
    <citation type="journal article" date="2019" name="Int. J. Syst. Evol. Microbiol.">
        <title>The Global Catalogue of Microorganisms (GCM) 10K type strain sequencing project: providing services to taxonomists for standard genome sequencing and annotation.</title>
        <authorList>
            <consortium name="The Broad Institute Genomics Platform"/>
            <consortium name="The Broad Institute Genome Sequencing Center for Infectious Disease"/>
            <person name="Wu L."/>
            <person name="Ma J."/>
        </authorList>
    </citation>
    <scope>NUCLEOTIDE SEQUENCE [LARGE SCALE GENOMIC DNA]</scope>
    <source>
        <strain evidence="6">CCUG 59685</strain>
    </source>
</reference>
<feature type="region of interest" description="Disordered" evidence="1">
    <location>
        <begin position="397"/>
        <end position="421"/>
    </location>
</feature>
<evidence type="ECO:0000256" key="3">
    <source>
        <dbReference type="SAM" id="SignalP"/>
    </source>
</evidence>
<proteinExistence type="predicted"/>
<dbReference type="RefSeq" id="WP_194753421.1">
    <property type="nucleotide sequence ID" value="NZ_JBHTJW010000002.1"/>
</dbReference>
<feature type="region of interest" description="Disordered" evidence="1">
    <location>
        <begin position="70"/>
        <end position="109"/>
    </location>
</feature>
<dbReference type="InterPro" id="IPR019251">
    <property type="entry name" value="DUF2231_TM"/>
</dbReference>
<feature type="chain" id="PRO_5045418598" evidence="3">
    <location>
        <begin position="35"/>
        <end position="421"/>
    </location>
</feature>
<evidence type="ECO:0000313" key="5">
    <source>
        <dbReference type="EMBL" id="MFD0929977.1"/>
    </source>
</evidence>
<dbReference type="Pfam" id="PF09990">
    <property type="entry name" value="DUF2231"/>
    <property type="match status" value="1"/>
</dbReference>
<keyword evidence="6" id="KW-1185">Reference proteome</keyword>
<accession>A0ABW3GIV5</accession>
<evidence type="ECO:0000313" key="6">
    <source>
        <dbReference type="Proteomes" id="UP001597106"/>
    </source>
</evidence>
<dbReference type="Proteomes" id="UP001597106">
    <property type="component" value="Unassembled WGS sequence"/>
</dbReference>
<name>A0ABW3GIV5_9PROT</name>
<keyword evidence="3" id="KW-0732">Signal</keyword>
<comment type="caution">
    <text evidence="5">The sequence shown here is derived from an EMBL/GenBank/DDBJ whole genome shotgun (WGS) entry which is preliminary data.</text>
</comment>
<feature type="transmembrane region" description="Helical" evidence="2">
    <location>
        <begin position="243"/>
        <end position="263"/>
    </location>
</feature>
<organism evidence="5 6">
    <name type="scientific">Methylophilus glucosoxydans</name>
    <dbReference type="NCBI Taxonomy" id="752553"/>
    <lineage>
        <taxon>Bacteria</taxon>
        <taxon>Pseudomonadati</taxon>
        <taxon>Pseudomonadota</taxon>
        <taxon>Betaproteobacteria</taxon>
        <taxon>Nitrosomonadales</taxon>
        <taxon>Methylophilaceae</taxon>
        <taxon>Methylophilus</taxon>
    </lineage>
</organism>
<keyword evidence="2" id="KW-0812">Transmembrane</keyword>
<keyword evidence="2" id="KW-1133">Transmembrane helix</keyword>
<keyword evidence="2" id="KW-0472">Membrane</keyword>
<feature type="transmembrane region" description="Helical" evidence="2">
    <location>
        <begin position="347"/>
        <end position="366"/>
    </location>
</feature>
<dbReference type="EMBL" id="JBHTJW010000002">
    <property type="protein sequence ID" value="MFD0929977.1"/>
    <property type="molecule type" value="Genomic_DNA"/>
</dbReference>
<evidence type="ECO:0000259" key="4">
    <source>
        <dbReference type="Pfam" id="PF09990"/>
    </source>
</evidence>
<evidence type="ECO:0000256" key="1">
    <source>
        <dbReference type="SAM" id="MobiDB-lite"/>
    </source>
</evidence>